<dbReference type="InterPro" id="IPR004839">
    <property type="entry name" value="Aminotransferase_I/II_large"/>
</dbReference>
<feature type="domain" description="Aminotransferase class I/classII large" evidence="12">
    <location>
        <begin position="1"/>
        <end position="72"/>
    </location>
</feature>
<evidence type="ECO:0000259" key="12">
    <source>
        <dbReference type="Pfam" id="PF00155"/>
    </source>
</evidence>
<dbReference type="SUPFAM" id="SSF53383">
    <property type="entry name" value="PLP-dependent transferases"/>
    <property type="match status" value="1"/>
</dbReference>
<keyword evidence="4" id="KW-0032">Aminotransferase</keyword>
<comment type="subunit">
    <text evidence="2">Homodimer.</text>
</comment>
<dbReference type="PANTHER" id="PTHR11879:SF22">
    <property type="entry name" value="ASPARTATE AMINOTRANSFERASE, MITOCHONDRIAL"/>
    <property type="match status" value="1"/>
</dbReference>
<dbReference type="InterPro" id="IPR015422">
    <property type="entry name" value="PyrdxlP-dep_Trfase_small"/>
</dbReference>
<keyword evidence="6" id="KW-0663">Pyridoxal phosphate</keyword>
<reference evidence="14" key="1">
    <citation type="submission" date="2022-11" db="UniProtKB">
        <authorList>
            <consortium name="WormBaseParasite"/>
        </authorList>
    </citation>
    <scope>IDENTIFICATION</scope>
</reference>
<evidence type="ECO:0000313" key="13">
    <source>
        <dbReference type="Proteomes" id="UP000887565"/>
    </source>
</evidence>
<evidence type="ECO:0000256" key="8">
    <source>
        <dbReference type="ARBA" id="ARBA00041257"/>
    </source>
</evidence>
<name>A0A915KC26_ROMCU</name>
<dbReference type="AlphaFoldDB" id="A0A915KC26"/>
<dbReference type="Gene3D" id="3.90.1150.10">
    <property type="entry name" value="Aspartate Aminotransferase, domain 1"/>
    <property type="match status" value="1"/>
</dbReference>
<evidence type="ECO:0000313" key="14">
    <source>
        <dbReference type="WBParaSite" id="nRc.2.0.1.t35656-RA"/>
    </source>
</evidence>
<evidence type="ECO:0000256" key="6">
    <source>
        <dbReference type="ARBA" id="ARBA00022898"/>
    </source>
</evidence>
<dbReference type="GO" id="GO:0006520">
    <property type="term" value="P:amino acid metabolic process"/>
    <property type="evidence" value="ECO:0007669"/>
    <property type="project" value="InterPro"/>
</dbReference>
<evidence type="ECO:0000256" key="1">
    <source>
        <dbReference type="ARBA" id="ARBA00001933"/>
    </source>
</evidence>
<evidence type="ECO:0000256" key="10">
    <source>
        <dbReference type="ARBA" id="ARBA00042867"/>
    </source>
</evidence>
<dbReference type="Proteomes" id="UP000887565">
    <property type="component" value="Unplaced"/>
</dbReference>
<comment type="cofactor">
    <cofactor evidence="1">
        <name>pyridoxal 5'-phosphate</name>
        <dbReference type="ChEBI" id="CHEBI:597326"/>
    </cofactor>
</comment>
<dbReference type="InterPro" id="IPR000796">
    <property type="entry name" value="Asp_trans"/>
</dbReference>
<evidence type="ECO:0000256" key="7">
    <source>
        <dbReference type="ARBA" id="ARBA00040891"/>
    </source>
</evidence>
<dbReference type="InterPro" id="IPR015424">
    <property type="entry name" value="PyrdxlP-dep_Trfase"/>
</dbReference>
<evidence type="ECO:0000256" key="3">
    <source>
        <dbReference type="ARBA" id="ARBA00012753"/>
    </source>
</evidence>
<evidence type="ECO:0000256" key="11">
    <source>
        <dbReference type="ARBA" id="ARBA00042891"/>
    </source>
</evidence>
<evidence type="ECO:0000256" key="4">
    <source>
        <dbReference type="ARBA" id="ARBA00022576"/>
    </source>
</evidence>
<keyword evidence="13" id="KW-1185">Reference proteome</keyword>
<dbReference type="GO" id="GO:0004069">
    <property type="term" value="F:L-aspartate:2-oxoglutarate aminotransferase activity"/>
    <property type="evidence" value="ECO:0007669"/>
    <property type="project" value="UniProtKB-EC"/>
</dbReference>
<dbReference type="WBParaSite" id="nRc.2.0.1.t35656-RA">
    <property type="protein sequence ID" value="nRc.2.0.1.t35656-RA"/>
    <property type="gene ID" value="nRc.2.0.1.g35656"/>
</dbReference>
<accession>A0A915KC26</accession>
<evidence type="ECO:0000256" key="5">
    <source>
        <dbReference type="ARBA" id="ARBA00022679"/>
    </source>
</evidence>
<dbReference type="EC" id="2.6.1.1" evidence="3"/>
<dbReference type="Pfam" id="PF00155">
    <property type="entry name" value="Aminotran_1_2"/>
    <property type="match status" value="1"/>
</dbReference>
<evidence type="ECO:0000256" key="2">
    <source>
        <dbReference type="ARBA" id="ARBA00011738"/>
    </source>
</evidence>
<dbReference type="GO" id="GO:0030170">
    <property type="term" value="F:pyridoxal phosphate binding"/>
    <property type="evidence" value="ECO:0007669"/>
    <property type="project" value="InterPro"/>
</dbReference>
<protein>
    <recommendedName>
        <fullName evidence="7">Aspartate aminotransferase, mitochondrial</fullName>
        <ecNumber evidence="3">2.6.1.1</ecNumber>
    </recommendedName>
    <alternativeName>
        <fullName evidence="8">Kynurenine aminotransferase 4</fullName>
    </alternativeName>
    <alternativeName>
        <fullName evidence="11">Kynurenine aminotransferase IV</fullName>
    </alternativeName>
    <alternativeName>
        <fullName evidence="10">Kynurenine--oxoglutarate transaminase 4</fullName>
    </alternativeName>
    <alternativeName>
        <fullName evidence="9">Kynurenine--oxoglutarate transaminase IV</fullName>
    </alternativeName>
</protein>
<keyword evidence="5" id="KW-0808">Transferase</keyword>
<dbReference type="PANTHER" id="PTHR11879">
    <property type="entry name" value="ASPARTATE AMINOTRANSFERASE"/>
    <property type="match status" value="1"/>
</dbReference>
<organism evidence="13 14">
    <name type="scientific">Romanomermis culicivorax</name>
    <name type="common">Nematode worm</name>
    <dbReference type="NCBI Taxonomy" id="13658"/>
    <lineage>
        <taxon>Eukaryota</taxon>
        <taxon>Metazoa</taxon>
        <taxon>Ecdysozoa</taxon>
        <taxon>Nematoda</taxon>
        <taxon>Enoplea</taxon>
        <taxon>Dorylaimia</taxon>
        <taxon>Mermithida</taxon>
        <taxon>Mermithoidea</taxon>
        <taxon>Mermithidae</taxon>
        <taxon>Romanomermis</taxon>
    </lineage>
</organism>
<sequence length="102" mass="12049">MRKILESKLEQLENRGDWHYLTEQMGMFSLINLDREQIRVLMNKYHIYMLNNGRISFTGLTSKNINYVAYAIQDVLQNHRIANQCAGLEGNHRTSADRKYKD</sequence>
<evidence type="ECO:0000256" key="9">
    <source>
        <dbReference type="ARBA" id="ARBA00041746"/>
    </source>
</evidence>
<proteinExistence type="predicted"/>